<evidence type="ECO:0000313" key="3">
    <source>
        <dbReference type="Proteomes" id="UP000694232"/>
    </source>
</evidence>
<proteinExistence type="predicted"/>
<evidence type="ECO:0000259" key="1">
    <source>
        <dbReference type="Pfam" id="PF07811"/>
    </source>
</evidence>
<accession>A0A975U836</accession>
<dbReference type="KEGG" id="vos:KNV97_15425"/>
<dbReference type="InterPro" id="IPR012495">
    <property type="entry name" value="TadE-like_dom"/>
</dbReference>
<keyword evidence="3" id="KW-1185">Reference proteome</keyword>
<sequence>MAMARKNLSGVASVEFVIVLPLLLLFLAAVGEFGNAFIRYNTLSKAVQNGARFAVTEVYGTANSYQIADPQQIRNVVIYGNNLGVGDPLFEDMTVDVTYNPDDDTDKYVVVTANYPYTPLLDALLGNVMSDVTLRSSSLMRVRP</sequence>
<reference evidence="2" key="1">
    <citation type="submission" date="2021-06" db="EMBL/GenBank/DDBJ databases">
        <title>Vibrio nov. sp., novel gut bacterium isolated from Yellow Sea oyster.</title>
        <authorList>
            <person name="Muhammad N."/>
            <person name="Nguyen T.H."/>
            <person name="Lee Y.-J."/>
            <person name="Ko J."/>
            <person name="Kim S.-G."/>
        </authorList>
    </citation>
    <scope>NUCLEOTIDE SEQUENCE</scope>
    <source>
        <strain evidence="2">OG9-811</strain>
    </source>
</reference>
<organism evidence="2 3">
    <name type="scientific">Vibrio ostreae</name>
    <dbReference type="NCBI Taxonomy" id="2841925"/>
    <lineage>
        <taxon>Bacteria</taxon>
        <taxon>Pseudomonadati</taxon>
        <taxon>Pseudomonadota</taxon>
        <taxon>Gammaproteobacteria</taxon>
        <taxon>Vibrionales</taxon>
        <taxon>Vibrionaceae</taxon>
        <taxon>Vibrio</taxon>
    </lineage>
</organism>
<evidence type="ECO:0000313" key="2">
    <source>
        <dbReference type="EMBL" id="QXO16853.1"/>
    </source>
</evidence>
<dbReference type="EMBL" id="CP076643">
    <property type="protein sequence ID" value="QXO16853.1"/>
    <property type="molecule type" value="Genomic_DNA"/>
</dbReference>
<dbReference type="Pfam" id="PF07811">
    <property type="entry name" value="TadE"/>
    <property type="match status" value="1"/>
</dbReference>
<dbReference type="Proteomes" id="UP000694232">
    <property type="component" value="Chromosome 1"/>
</dbReference>
<dbReference type="AlphaFoldDB" id="A0A975U836"/>
<feature type="domain" description="TadE-like" evidence="1">
    <location>
        <begin position="10"/>
        <end position="52"/>
    </location>
</feature>
<dbReference type="RefSeq" id="WP_136483412.1">
    <property type="nucleotide sequence ID" value="NZ_CP076643.1"/>
</dbReference>
<protein>
    <submittedName>
        <fullName evidence="2">Pilus assembly protein</fullName>
    </submittedName>
</protein>
<gene>
    <name evidence="2" type="ORF">KNV97_15425</name>
</gene>
<name>A0A975U836_9VIBR</name>